<protein>
    <recommendedName>
        <fullName evidence="4">ATPase</fullName>
    </recommendedName>
</protein>
<dbReference type="GeneID" id="95430462"/>
<dbReference type="Proteomes" id="UP000006258">
    <property type="component" value="Unassembled WGS sequence"/>
</dbReference>
<dbReference type="HOGENOM" id="CLU_105794_0_0_10"/>
<evidence type="ECO:0008006" key="4">
    <source>
        <dbReference type="Google" id="ProtNLM"/>
    </source>
</evidence>
<dbReference type="Gene3D" id="3.40.50.300">
    <property type="entry name" value="P-loop containing nucleotide triphosphate hydrolases"/>
    <property type="match status" value="1"/>
</dbReference>
<dbReference type="SUPFAM" id="SSF52540">
    <property type="entry name" value="P-loop containing nucleoside triphosphate hydrolases"/>
    <property type="match status" value="2"/>
</dbReference>
<dbReference type="AlphaFoldDB" id="D7VGH6"/>
<name>D7VGH6_SPHSI</name>
<keyword evidence="3" id="KW-1185">Reference proteome</keyword>
<accession>D7VGH6</accession>
<evidence type="ECO:0000256" key="1">
    <source>
        <dbReference type="SAM" id="MobiDB-lite"/>
    </source>
</evidence>
<comment type="caution">
    <text evidence="2">The sequence shown here is derived from an EMBL/GenBank/DDBJ whole genome shotgun (WGS) entry which is preliminary data.</text>
</comment>
<feature type="compositionally biased region" description="Polar residues" evidence="1">
    <location>
        <begin position="9"/>
        <end position="24"/>
    </location>
</feature>
<dbReference type="STRING" id="525373.HMPREF0766_10095"/>
<proteinExistence type="predicted"/>
<organism evidence="2 3">
    <name type="scientific">Sphingobacterium spiritivorum ATCC 33861</name>
    <dbReference type="NCBI Taxonomy" id="525373"/>
    <lineage>
        <taxon>Bacteria</taxon>
        <taxon>Pseudomonadati</taxon>
        <taxon>Bacteroidota</taxon>
        <taxon>Sphingobacteriia</taxon>
        <taxon>Sphingobacteriales</taxon>
        <taxon>Sphingobacteriaceae</taxon>
        <taxon>Sphingobacterium</taxon>
    </lineage>
</organism>
<dbReference type="RefSeq" id="WP_003002047.1">
    <property type="nucleotide sequence ID" value="NZ_GL379778.1"/>
</dbReference>
<dbReference type="EMBL" id="ACHA02000001">
    <property type="protein sequence ID" value="EFK60151.1"/>
    <property type="molecule type" value="Genomic_DNA"/>
</dbReference>
<dbReference type="eggNOG" id="COG1122">
    <property type="taxonomic scope" value="Bacteria"/>
</dbReference>
<sequence length="225" mass="26255">MDIPHQHQTEPATSVPPQEKTTQSPYDYPQILRMLEEKGKELFGSSFHFQTQDHPLIIQLTAYFLRDQLTCDQAHISLDKGLLLSGPIGCGKTTLITLMRYITQPVNKYFIKSCRDISFEFIQDGYEVIHRYSKGKLYEPSTRNYCFDDLGVENNLKYYGNECNIMAEIILSRYDLYISRQLQTHITTNLSASEIEAYYGNRVRSRMRELFNLIAFPNDARDKRK</sequence>
<gene>
    <name evidence="2" type="ORF">HMPREF0766_10095</name>
</gene>
<evidence type="ECO:0000313" key="2">
    <source>
        <dbReference type="EMBL" id="EFK60151.1"/>
    </source>
</evidence>
<reference evidence="2" key="1">
    <citation type="submission" date="2010-07" db="EMBL/GenBank/DDBJ databases">
        <authorList>
            <person name="Muzny D."/>
            <person name="Qin X."/>
            <person name="Buhay C."/>
            <person name="Dugan-Rocha S."/>
            <person name="Ding Y."/>
            <person name="Chen G."/>
            <person name="Hawes A."/>
            <person name="Holder M."/>
            <person name="Jhangiani S."/>
            <person name="Johnson A."/>
            <person name="Khan Z."/>
            <person name="Li Z."/>
            <person name="Liu W."/>
            <person name="Liu X."/>
            <person name="Perez L."/>
            <person name="Shen H."/>
            <person name="Wang Q."/>
            <person name="Watt J."/>
            <person name="Xi L."/>
            <person name="Xin Y."/>
            <person name="Zhou J."/>
            <person name="Deng J."/>
            <person name="Jiang H."/>
            <person name="Liu Y."/>
            <person name="Qu J."/>
            <person name="Song X.-Z."/>
            <person name="Zhang L."/>
            <person name="Villasana D."/>
            <person name="Johnson A."/>
            <person name="Liu J."/>
            <person name="Liyanage D."/>
            <person name="Lorensuhewa L."/>
            <person name="Robinson T."/>
            <person name="Song A."/>
            <person name="Song B.-B."/>
            <person name="Dinh H."/>
            <person name="Thornton R."/>
            <person name="Coyle M."/>
            <person name="Francisco L."/>
            <person name="Jackson L."/>
            <person name="Javaid M."/>
            <person name="Korchina V."/>
            <person name="Kovar C."/>
            <person name="Mata R."/>
            <person name="Mathew T."/>
            <person name="Ngo R."/>
            <person name="Nguyen L."/>
            <person name="Nguyen N."/>
            <person name="Okwuonu G."/>
            <person name="Ongeri F."/>
            <person name="Pham C."/>
            <person name="Simmons D."/>
            <person name="Wilczek-Boney K."/>
            <person name="Hale W."/>
            <person name="Jakkamsetti A."/>
            <person name="Pham P."/>
            <person name="Ruth R."/>
            <person name="San Lucas F."/>
            <person name="Warren J."/>
            <person name="Zhang J."/>
            <person name="Zhao Z."/>
            <person name="Zhou C."/>
            <person name="Zhu D."/>
            <person name="Lee S."/>
            <person name="Bess C."/>
            <person name="Blankenburg K."/>
            <person name="Forbes L."/>
            <person name="Fu Q."/>
            <person name="Gubbala S."/>
            <person name="Hirani K."/>
            <person name="Jayaseelan J.C."/>
            <person name="Lara F."/>
            <person name="Munidasa M."/>
            <person name="Palculict T."/>
            <person name="Patil S."/>
            <person name="Pu L.-L."/>
            <person name="Saada N."/>
            <person name="Tang L."/>
            <person name="Weissenberger G."/>
            <person name="Zhu Y."/>
            <person name="Hemphill L."/>
            <person name="Shang Y."/>
            <person name="Youmans B."/>
            <person name="Ayvaz T."/>
            <person name="Ross M."/>
            <person name="Santibanez J."/>
            <person name="Aqrawi P."/>
            <person name="Gross S."/>
            <person name="Joshi V."/>
            <person name="Fowler G."/>
            <person name="Nazareth L."/>
            <person name="Reid J."/>
            <person name="Worley K."/>
            <person name="Petrosino J."/>
            <person name="Highlander S."/>
            <person name="Gibbs R."/>
        </authorList>
    </citation>
    <scope>NUCLEOTIDE SEQUENCE [LARGE SCALE GENOMIC DNA]</scope>
    <source>
        <strain evidence="2">ATCC 33861</strain>
    </source>
</reference>
<evidence type="ECO:0000313" key="3">
    <source>
        <dbReference type="Proteomes" id="UP000006258"/>
    </source>
</evidence>
<feature type="region of interest" description="Disordered" evidence="1">
    <location>
        <begin position="1"/>
        <end position="24"/>
    </location>
</feature>
<dbReference type="InterPro" id="IPR027417">
    <property type="entry name" value="P-loop_NTPase"/>
</dbReference>